<evidence type="ECO:0000256" key="4">
    <source>
        <dbReference type="ARBA" id="ARBA00023136"/>
    </source>
</evidence>
<reference evidence="6 7" key="1">
    <citation type="submission" date="2013-12" db="EMBL/GenBank/DDBJ databases">
        <title>Draft genome of the parsitic nematode Ancylostoma duodenale.</title>
        <authorList>
            <person name="Mitreva M."/>
        </authorList>
    </citation>
    <scope>NUCLEOTIDE SEQUENCE [LARGE SCALE GENOMIC DNA]</scope>
    <source>
        <strain evidence="6 7">Zhejiang</strain>
    </source>
</reference>
<dbReference type="PANTHER" id="PTHR43394">
    <property type="entry name" value="ATP-DEPENDENT PERMEASE MDL1, MITOCHONDRIAL"/>
    <property type="match status" value="1"/>
</dbReference>
<dbReference type="Gene3D" id="1.20.1560.10">
    <property type="entry name" value="ABC transporter type 1, transmembrane domain"/>
    <property type="match status" value="1"/>
</dbReference>
<dbReference type="GO" id="GO:0016887">
    <property type="term" value="F:ATP hydrolysis activity"/>
    <property type="evidence" value="ECO:0007669"/>
    <property type="project" value="InterPro"/>
</dbReference>
<keyword evidence="7" id="KW-1185">Reference proteome</keyword>
<evidence type="ECO:0000256" key="1">
    <source>
        <dbReference type="ARBA" id="ARBA00004141"/>
    </source>
</evidence>
<dbReference type="Proteomes" id="UP000054047">
    <property type="component" value="Unassembled WGS sequence"/>
</dbReference>
<dbReference type="GO" id="GO:0090374">
    <property type="term" value="P:oligopeptide export from mitochondrion"/>
    <property type="evidence" value="ECO:0007669"/>
    <property type="project" value="TreeGrafter"/>
</dbReference>
<evidence type="ECO:0000256" key="3">
    <source>
        <dbReference type="ARBA" id="ARBA00022989"/>
    </source>
</evidence>
<evidence type="ECO:0000256" key="2">
    <source>
        <dbReference type="ARBA" id="ARBA00022692"/>
    </source>
</evidence>
<dbReference type="InterPro" id="IPR027417">
    <property type="entry name" value="P-loop_NTPase"/>
</dbReference>
<keyword evidence="3" id="KW-1133">Transmembrane helix</keyword>
<comment type="subcellular location">
    <subcellularLocation>
        <location evidence="1">Membrane</location>
        <topology evidence="1">Multi-pass membrane protein</topology>
    </subcellularLocation>
</comment>
<keyword evidence="6" id="KW-0067">ATP-binding</keyword>
<dbReference type="Gene3D" id="3.40.50.300">
    <property type="entry name" value="P-loop containing nucleotide triphosphate hydrolases"/>
    <property type="match status" value="1"/>
</dbReference>
<feature type="non-terminal residue" evidence="6">
    <location>
        <position position="1"/>
    </location>
</feature>
<dbReference type="Pfam" id="PF00005">
    <property type="entry name" value="ABC_tran"/>
    <property type="match status" value="1"/>
</dbReference>
<dbReference type="GO" id="GO:0015421">
    <property type="term" value="F:ABC-type oligopeptide transporter activity"/>
    <property type="evidence" value="ECO:0007669"/>
    <property type="project" value="TreeGrafter"/>
</dbReference>
<sequence>LILSIAYALDDVIQVPKIDVYSPLGRRPDRVTGRVVFENVHFRYPSRKDVKVLNGLNLVIEPGQTVALVGHSGCGKSTSVGLLTRLYEPEAGRVTLDGEDVRELNIEWLRNTVGIVQQEPCLFNDTVEGNLRMGNPHISMEQMVYVCKMANAHDFIVKLPKVLLLDEATSALDA</sequence>
<keyword evidence="2" id="KW-0812">Transmembrane</keyword>
<dbReference type="EMBL" id="KN795944">
    <property type="protein sequence ID" value="KIH42278.1"/>
    <property type="molecule type" value="Genomic_DNA"/>
</dbReference>
<keyword evidence="6" id="KW-0547">Nucleotide-binding</keyword>
<gene>
    <name evidence="6" type="ORF">ANCDUO_27739</name>
</gene>
<dbReference type="InterPro" id="IPR036640">
    <property type="entry name" value="ABC1_TM_sf"/>
</dbReference>
<dbReference type="GO" id="GO:0005524">
    <property type="term" value="F:ATP binding"/>
    <property type="evidence" value="ECO:0007669"/>
    <property type="project" value="UniProtKB-KW"/>
</dbReference>
<name>A0A0C2BEV7_9BILA</name>
<keyword evidence="4" id="KW-0472">Membrane</keyword>
<evidence type="ECO:0000313" key="6">
    <source>
        <dbReference type="EMBL" id="KIH42278.1"/>
    </source>
</evidence>
<protein>
    <submittedName>
        <fullName evidence="6">ABC transporter, ATP-binding protein</fullName>
    </submittedName>
</protein>
<dbReference type="InterPro" id="IPR039421">
    <property type="entry name" value="Type_1_exporter"/>
</dbReference>
<evidence type="ECO:0000259" key="5">
    <source>
        <dbReference type="Pfam" id="PF00005"/>
    </source>
</evidence>
<accession>A0A0C2BEV7</accession>
<dbReference type="GO" id="GO:0005743">
    <property type="term" value="C:mitochondrial inner membrane"/>
    <property type="evidence" value="ECO:0007669"/>
    <property type="project" value="TreeGrafter"/>
</dbReference>
<evidence type="ECO:0000313" key="7">
    <source>
        <dbReference type="Proteomes" id="UP000054047"/>
    </source>
</evidence>
<proteinExistence type="predicted"/>
<feature type="non-terminal residue" evidence="6">
    <location>
        <position position="174"/>
    </location>
</feature>
<organism evidence="6 7">
    <name type="scientific">Ancylostoma duodenale</name>
    <dbReference type="NCBI Taxonomy" id="51022"/>
    <lineage>
        <taxon>Eukaryota</taxon>
        <taxon>Metazoa</taxon>
        <taxon>Ecdysozoa</taxon>
        <taxon>Nematoda</taxon>
        <taxon>Chromadorea</taxon>
        <taxon>Rhabditida</taxon>
        <taxon>Rhabditina</taxon>
        <taxon>Rhabditomorpha</taxon>
        <taxon>Strongyloidea</taxon>
        <taxon>Ancylostomatidae</taxon>
        <taxon>Ancylostomatinae</taxon>
        <taxon>Ancylostoma</taxon>
    </lineage>
</organism>
<dbReference type="InterPro" id="IPR003439">
    <property type="entry name" value="ABC_transporter-like_ATP-bd"/>
</dbReference>
<dbReference type="AlphaFoldDB" id="A0A0C2BEV7"/>
<dbReference type="OrthoDB" id="6500128at2759"/>
<dbReference type="SUPFAM" id="SSF52540">
    <property type="entry name" value="P-loop containing nucleoside triphosphate hydrolases"/>
    <property type="match status" value="1"/>
</dbReference>
<dbReference type="PANTHER" id="PTHR43394:SF27">
    <property type="entry name" value="ATP-DEPENDENT TRANSLOCASE ABCB1-LIKE"/>
    <property type="match status" value="1"/>
</dbReference>
<feature type="domain" description="ABC transporter" evidence="5">
    <location>
        <begin position="53"/>
        <end position="139"/>
    </location>
</feature>